<proteinExistence type="predicted"/>
<evidence type="ECO:0000313" key="1">
    <source>
        <dbReference type="EMBL" id="MFC5831851.1"/>
    </source>
</evidence>
<evidence type="ECO:0008006" key="3">
    <source>
        <dbReference type="Google" id="ProtNLM"/>
    </source>
</evidence>
<gene>
    <name evidence="1" type="ORF">ACFPZ3_49065</name>
</gene>
<sequence>MTARPARAEIEARFVGLLYGATTRDEVDRRAAQWVCAEVGEVDDDLVWWALERLYGIDLRTDAEGEYLHDDDQIAGWLSEFRRQAKMNATGEGIQAPE</sequence>
<dbReference type="EMBL" id="JBHSPA010000070">
    <property type="protein sequence ID" value="MFC5831851.1"/>
    <property type="molecule type" value="Genomic_DNA"/>
</dbReference>
<reference evidence="2" key="1">
    <citation type="journal article" date="2019" name="Int. J. Syst. Evol. Microbiol.">
        <title>The Global Catalogue of Microorganisms (GCM) 10K type strain sequencing project: providing services to taxonomists for standard genome sequencing and annotation.</title>
        <authorList>
            <consortium name="The Broad Institute Genomics Platform"/>
            <consortium name="The Broad Institute Genome Sequencing Center for Infectious Disease"/>
            <person name="Wu L."/>
            <person name="Ma J."/>
        </authorList>
    </citation>
    <scope>NUCLEOTIDE SEQUENCE [LARGE SCALE GENOMIC DNA]</scope>
    <source>
        <strain evidence="2">CCUG 53903</strain>
    </source>
</reference>
<comment type="caution">
    <text evidence="1">The sequence shown here is derived from an EMBL/GenBank/DDBJ whole genome shotgun (WGS) entry which is preliminary data.</text>
</comment>
<accession>A0ABW1D582</accession>
<protein>
    <recommendedName>
        <fullName evidence="3">CdiI immunity protein domain-containing protein</fullName>
    </recommendedName>
</protein>
<dbReference type="RefSeq" id="WP_379521309.1">
    <property type="nucleotide sequence ID" value="NZ_JBHSPA010000070.1"/>
</dbReference>
<name>A0ABW1D582_9ACTN</name>
<keyword evidence="2" id="KW-1185">Reference proteome</keyword>
<evidence type="ECO:0000313" key="2">
    <source>
        <dbReference type="Proteomes" id="UP001596058"/>
    </source>
</evidence>
<organism evidence="1 2">
    <name type="scientific">Nonomuraea insulae</name>
    <dbReference type="NCBI Taxonomy" id="1616787"/>
    <lineage>
        <taxon>Bacteria</taxon>
        <taxon>Bacillati</taxon>
        <taxon>Actinomycetota</taxon>
        <taxon>Actinomycetes</taxon>
        <taxon>Streptosporangiales</taxon>
        <taxon>Streptosporangiaceae</taxon>
        <taxon>Nonomuraea</taxon>
    </lineage>
</organism>
<dbReference type="Proteomes" id="UP001596058">
    <property type="component" value="Unassembled WGS sequence"/>
</dbReference>